<evidence type="ECO:0000313" key="1">
    <source>
        <dbReference type="EMBL" id="KAI3782512.1"/>
    </source>
</evidence>
<dbReference type="EMBL" id="CM042010">
    <property type="protein sequence ID" value="KAI3782512.1"/>
    <property type="molecule type" value="Genomic_DNA"/>
</dbReference>
<dbReference type="Proteomes" id="UP001055811">
    <property type="component" value="Linkage Group LG02"/>
</dbReference>
<reference evidence="2" key="1">
    <citation type="journal article" date="2022" name="Mol. Ecol. Resour.">
        <title>The genomes of chicory, endive, great burdock and yacon provide insights into Asteraceae palaeo-polyploidization history and plant inulin production.</title>
        <authorList>
            <person name="Fan W."/>
            <person name="Wang S."/>
            <person name="Wang H."/>
            <person name="Wang A."/>
            <person name="Jiang F."/>
            <person name="Liu H."/>
            <person name="Zhao H."/>
            <person name="Xu D."/>
            <person name="Zhang Y."/>
        </authorList>
    </citation>
    <scope>NUCLEOTIDE SEQUENCE [LARGE SCALE GENOMIC DNA]</scope>
    <source>
        <strain evidence="2">cv. Punajuju</strain>
    </source>
</reference>
<comment type="caution">
    <text evidence="1">The sequence shown here is derived from an EMBL/GenBank/DDBJ whole genome shotgun (WGS) entry which is preliminary data.</text>
</comment>
<accession>A0ACB9GGA7</accession>
<reference evidence="1 2" key="2">
    <citation type="journal article" date="2022" name="Mol. Ecol. Resour.">
        <title>The genomes of chicory, endive, great burdock and yacon provide insights into Asteraceae paleo-polyploidization history and plant inulin production.</title>
        <authorList>
            <person name="Fan W."/>
            <person name="Wang S."/>
            <person name="Wang H."/>
            <person name="Wang A."/>
            <person name="Jiang F."/>
            <person name="Liu H."/>
            <person name="Zhao H."/>
            <person name="Xu D."/>
            <person name="Zhang Y."/>
        </authorList>
    </citation>
    <scope>NUCLEOTIDE SEQUENCE [LARGE SCALE GENOMIC DNA]</scope>
    <source>
        <strain evidence="2">cv. Punajuju</strain>
        <tissue evidence="1">Leaves</tissue>
    </source>
</reference>
<name>A0ACB9GGA7_CICIN</name>
<proteinExistence type="predicted"/>
<protein>
    <submittedName>
        <fullName evidence="1">Uncharacterized protein</fullName>
    </submittedName>
</protein>
<organism evidence="1 2">
    <name type="scientific">Cichorium intybus</name>
    <name type="common">Chicory</name>
    <dbReference type="NCBI Taxonomy" id="13427"/>
    <lineage>
        <taxon>Eukaryota</taxon>
        <taxon>Viridiplantae</taxon>
        <taxon>Streptophyta</taxon>
        <taxon>Embryophyta</taxon>
        <taxon>Tracheophyta</taxon>
        <taxon>Spermatophyta</taxon>
        <taxon>Magnoliopsida</taxon>
        <taxon>eudicotyledons</taxon>
        <taxon>Gunneridae</taxon>
        <taxon>Pentapetalae</taxon>
        <taxon>asterids</taxon>
        <taxon>campanulids</taxon>
        <taxon>Asterales</taxon>
        <taxon>Asteraceae</taxon>
        <taxon>Cichorioideae</taxon>
        <taxon>Cichorieae</taxon>
        <taxon>Cichoriinae</taxon>
        <taxon>Cichorium</taxon>
    </lineage>
</organism>
<keyword evidence="2" id="KW-1185">Reference proteome</keyword>
<sequence length="272" mass="30190">MSSSPPVLHRLCAAAMWVSRLSVRVSANHFSEKASSHSSSSPTHPPPPPLPSLPPSFFLPEEADNYWFAFLLFSFKRLSQKNNAKDAANSNENGFNLYQIMKDHSSLTLLTEIMIPEFVSVSGHTYNTRQLVSTSPGTPLFEIFVVKEADETYTMQVVFIQRAESNNSKATTPSMKGTSMADIENSSVIDAKFNEDRDTPSKDEFVRVPAEIEEMEKDSFVLHVPVKSHDLDSEESIASKVKIAAIASQCVYALMPPDVAKVLWSSDKVSRK</sequence>
<evidence type="ECO:0000313" key="2">
    <source>
        <dbReference type="Proteomes" id="UP001055811"/>
    </source>
</evidence>
<gene>
    <name evidence="1" type="ORF">L2E82_12561</name>
</gene>